<dbReference type="HOGENOM" id="CLU_1194758_0_0_1"/>
<feature type="compositionally biased region" description="Basic and acidic residues" evidence="1">
    <location>
        <begin position="1"/>
        <end position="11"/>
    </location>
</feature>
<dbReference type="OrthoDB" id="4161529at2759"/>
<feature type="compositionally biased region" description="Basic and acidic residues" evidence="1">
    <location>
        <begin position="84"/>
        <end position="94"/>
    </location>
</feature>
<gene>
    <name evidence="2" type="ORF">PV11_07566</name>
</gene>
<dbReference type="Proteomes" id="UP000053599">
    <property type="component" value="Unassembled WGS sequence"/>
</dbReference>
<protein>
    <submittedName>
        <fullName evidence="2">Uncharacterized protein</fullName>
    </submittedName>
</protein>
<evidence type="ECO:0000256" key="1">
    <source>
        <dbReference type="SAM" id="MobiDB-lite"/>
    </source>
</evidence>
<reference evidence="2 3" key="1">
    <citation type="submission" date="2015-01" db="EMBL/GenBank/DDBJ databases">
        <title>The Genome Sequence of Exophiala sideris CBS121828.</title>
        <authorList>
            <consortium name="The Broad Institute Genomics Platform"/>
            <person name="Cuomo C."/>
            <person name="de Hoog S."/>
            <person name="Gorbushina A."/>
            <person name="Stielow B."/>
            <person name="Teixiera M."/>
            <person name="Abouelleil A."/>
            <person name="Chapman S.B."/>
            <person name="Priest M."/>
            <person name="Young S.K."/>
            <person name="Wortman J."/>
            <person name="Nusbaum C."/>
            <person name="Birren B."/>
        </authorList>
    </citation>
    <scope>NUCLEOTIDE SEQUENCE [LARGE SCALE GENOMIC DNA]</scope>
    <source>
        <strain evidence="2 3">CBS 121828</strain>
    </source>
</reference>
<evidence type="ECO:0000313" key="3">
    <source>
        <dbReference type="Proteomes" id="UP000053599"/>
    </source>
</evidence>
<name>A0A0D1YZ54_9EURO</name>
<accession>A0A0D1YZ54</accession>
<feature type="region of interest" description="Disordered" evidence="1">
    <location>
        <begin position="164"/>
        <end position="191"/>
    </location>
</feature>
<sequence>MMHHSPEIMDARRRRRSAAGRSGGMFEVVKDGDSFNYRYAAPDSEPYRRESMLAWESIQSWKPLVENSSKVSTSSNEMSFANGHEAHLKRETDRSTQGANNDLPTISTKTAENPLLGSGPTETETKSTKSNRTSRAFKRINNRVSKFIHRKQFSDNEEAAVTIEGGTEGGTEGVLPSTPTNHARASKPDSPFKEQMSLEADHELPHEEVNKEFFTPPRIRGADTKIHDIADGEVFD</sequence>
<proteinExistence type="predicted"/>
<dbReference type="EMBL" id="KN846953">
    <property type="protein sequence ID" value="KIV80033.1"/>
    <property type="molecule type" value="Genomic_DNA"/>
</dbReference>
<evidence type="ECO:0000313" key="2">
    <source>
        <dbReference type="EMBL" id="KIV80033.1"/>
    </source>
</evidence>
<organism evidence="2 3">
    <name type="scientific">Exophiala sideris</name>
    <dbReference type="NCBI Taxonomy" id="1016849"/>
    <lineage>
        <taxon>Eukaryota</taxon>
        <taxon>Fungi</taxon>
        <taxon>Dikarya</taxon>
        <taxon>Ascomycota</taxon>
        <taxon>Pezizomycotina</taxon>
        <taxon>Eurotiomycetes</taxon>
        <taxon>Chaetothyriomycetidae</taxon>
        <taxon>Chaetothyriales</taxon>
        <taxon>Herpotrichiellaceae</taxon>
        <taxon>Exophiala</taxon>
    </lineage>
</organism>
<feature type="region of interest" description="Disordered" evidence="1">
    <location>
        <begin position="1"/>
        <end position="27"/>
    </location>
</feature>
<dbReference type="AlphaFoldDB" id="A0A0D1YZ54"/>
<feature type="compositionally biased region" description="Polar residues" evidence="1">
    <location>
        <begin position="95"/>
        <end position="111"/>
    </location>
</feature>
<feature type="region of interest" description="Disordered" evidence="1">
    <location>
        <begin position="84"/>
        <end position="138"/>
    </location>
</feature>